<gene>
    <name evidence="1" type="ORF">ACI43T_11840</name>
</gene>
<sequence>MIQRIFGYEPFSQLQPWYLLSEEKIFWVHKNWKTDKKILVFAQRQDCDSLAGINFDENLNEFNEIYLIQGWTPEGFEIIETYKTFWEWFKSVIDDIQEWVELE</sequence>
<dbReference type="RefSeq" id="WP_405387300.1">
    <property type="nucleotide sequence ID" value="NZ_JBJGEB010000026.1"/>
</dbReference>
<evidence type="ECO:0000313" key="2">
    <source>
        <dbReference type="Proteomes" id="UP001621964"/>
    </source>
</evidence>
<keyword evidence="2" id="KW-1185">Reference proteome</keyword>
<protein>
    <recommendedName>
        <fullName evidence="3">SMI1/KNR4 family protein</fullName>
    </recommendedName>
</protein>
<evidence type="ECO:0000313" key="1">
    <source>
        <dbReference type="EMBL" id="MFK7643164.1"/>
    </source>
</evidence>
<reference evidence="1 2" key="1">
    <citation type="submission" date="2024-11" db="EMBL/GenBank/DDBJ databases">
        <authorList>
            <person name="Mikucki A.G."/>
            <person name="Kahler C.M."/>
        </authorList>
    </citation>
    <scope>NUCLEOTIDE SEQUENCE [LARGE SCALE GENOMIC DNA]</scope>
    <source>
        <strain evidence="1 2">EXNM717</strain>
    </source>
</reference>
<accession>A0ABW8Q6I6</accession>
<dbReference type="Proteomes" id="UP001621964">
    <property type="component" value="Unassembled WGS sequence"/>
</dbReference>
<comment type="caution">
    <text evidence="1">The sequence shown here is derived from an EMBL/GenBank/DDBJ whole genome shotgun (WGS) entry which is preliminary data.</text>
</comment>
<proteinExistence type="predicted"/>
<evidence type="ECO:0008006" key="3">
    <source>
        <dbReference type="Google" id="ProtNLM"/>
    </source>
</evidence>
<name>A0ABW8Q6I6_9NEIS</name>
<organism evidence="1 2">
    <name type="scientific">Neisseria oralis</name>
    <dbReference type="NCBI Taxonomy" id="1107316"/>
    <lineage>
        <taxon>Bacteria</taxon>
        <taxon>Pseudomonadati</taxon>
        <taxon>Pseudomonadota</taxon>
        <taxon>Betaproteobacteria</taxon>
        <taxon>Neisseriales</taxon>
        <taxon>Neisseriaceae</taxon>
        <taxon>Neisseria</taxon>
    </lineage>
</organism>
<dbReference type="EMBL" id="JBJGEB010000026">
    <property type="protein sequence ID" value="MFK7643164.1"/>
    <property type="molecule type" value="Genomic_DNA"/>
</dbReference>